<feature type="signal peptide" evidence="1">
    <location>
        <begin position="1"/>
        <end position="19"/>
    </location>
</feature>
<dbReference type="AlphaFoldDB" id="A0A2V1P595"/>
<gene>
    <name evidence="3" type="ORF">DFK10_06980</name>
</gene>
<keyword evidence="1" id="KW-0732">Signal</keyword>
<dbReference type="EMBL" id="QETF01000005">
    <property type="protein sequence ID" value="PWG17496.1"/>
    <property type="molecule type" value="Genomic_DNA"/>
</dbReference>
<accession>A0A2V1P595</accession>
<comment type="caution">
    <text evidence="3">The sequence shown here is derived from an EMBL/GenBank/DDBJ whole genome shotgun (WGS) entry which is preliminary data.</text>
</comment>
<dbReference type="Proteomes" id="UP000245293">
    <property type="component" value="Unassembled WGS sequence"/>
</dbReference>
<name>A0A2V1P595_9RHOB</name>
<feature type="chain" id="PRO_5015911661" description="PepSY domain-containing protein" evidence="1">
    <location>
        <begin position="20"/>
        <end position="82"/>
    </location>
</feature>
<dbReference type="InterPro" id="IPR025711">
    <property type="entry name" value="PepSY"/>
</dbReference>
<keyword evidence="4" id="KW-1185">Reference proteome</keyword>
<proteinExistence type="predicted"/>
<organism evidence="3 4">
    <name type="scientific">Salibaculum griseiflavum</name>
    <dbReference type="NCBI Taxonomy" id="1914409"/>
    <lineage>
        <taxon>Bacteria</taxon>
        <taxon>Pseudomonadati</taxon>
        <taxon>Pseudomonadota</taxon>
        <taxon>Alphaproteobacteria</taxon>
        <taxon>Rhodobacterales</taxon>
        <taxon>Roseobacteraceae</taxon>
        <taxon>Salibaculum</taxon>
    </lineage>
</organism>
<evidence type="ECO:0000259" key="2">
    <source>
        <dbReference type="Pfam" id="PF13670"/>
    </source>
</evidence>
<dbReference type="Pfam" id="PF13670">
    <property type="entry name" value="PepSY_2"/>
    <property type="match status" value="1"/>
</dbReference>
<sequence>MKALLLATALATAASGAFAASRADLTDARKAEITEMLTAQGYEVRQIQIEDGMYEVYAVKDGGRYEVYLADDLTVLRTKMDD</sequence>
<dbReference type="RefSeq" id="WP_109387990.1">
    <property type="nucleotide sequence ID" value="NZ_QETF01000005.1"/>
</dbReference>
<reference evidence="4" key="1">
    <citation type="submission" date="2018-05" db="EMBL/GenBank/DDBJ databases">
        <authorList>
            <person name="Du Z."/>
            <person name="Wang X."/>
        </authorList>
    </citation>
    <scope>NUCLEOTIDE SEQUENCE [LARGE SCALE GENOMIC DNA]</scope>
    <source>
        <strain evidence="4">WDS4C29</strain>
    </source>
</reference>
<dbReference type="OrthoDB" id="7850927at2"/>
<evidence type="ECO:0000256" key="1">
    <source>
        <dbReference type="SAM" id="SignalP"/>
    </source>
</evidence>
<evidence type="ECO:0000313" key="3">
    <source>
        <dbReference type="EMBL" id="PWG17496.1"/>
    </source>
</evidence>
<protein>
    <recommendedName>
        <fullName evidence="2">PepSY domain-containing protein</fullName>
    </recommendedName>
</protein>
<evidence type="ECO:0000313" key="4">
    <source>
        <dbReference type="Proteomes" id="UP000245293"/>
    </source>
</evidence>
<feature type="domain" description="PepSY" evidence="2">
    <location>
        <begin position="4"/>
        <end position="70"/>
    </location>
</feature>